<name>A0ABD1TRL8_9LAMI</name>
<dbReference type="AlphaFoldDB" id="A0ABD1TRL8"/>
<feature type="compositionally biased region" description="Basic and acidic residues" evidence="1">
    <location>
        <begin position="45"/>
        <end position="58"/>
    </location>
</feature>
<accession>A0ABD1TRL8</accession>
<comment type="caution">
    <text evidence="2">The sequence shown here is derived from an EMBL/GenBank/DDBJ whole genome shotgun (WGS) entry which is preliminary data.</text>
</comment>
<reference evidence="3" key="1">
    <citation type="submission" date="2024-07" db="EMBL/GenBank/DDBJ databases">
        <title>Two chromosome-level genome assemblies of Korean endemic species Abeliophyllum distichum and Forsythia ovata (Oleaceae).</title>
        <authorList>
            <person name="Jang H."/>
        </authorList>
    </citation>
    <scope>NUCLEOTIDE SEQUENCE [LARGE SCALE GENOMIC DNA]</scope>
</reference>
<protein>
    <submittedName>
        <fullName evidence="2">Uncharacterized protein</fullName>
    </submittedName>
</protein>
<organism evidence="2 3">
    <name type="scientific">Forsythia ovata</name>
    <dbReference type="NCBI Taxonomy" id="205694"/>
    <lineage>
        <taxon>Eukaryota</taxon>
        <taxon>Viridiplantae</taxon>
        <taxon>Streptophyta</taxon>
        <taxon>Embryophyta</taxon>
        <taxon>Tracheophyta</taxon>
        <taxon>Spermatophyta</taxon>
        <taxon>Magnoliopsida</taxon>
        <taxon>eudicotyledons</taxon>
        <taxon>Gunneridae</taxon>
        <taxon>Pentapetalae</taxon>
        <taxon>asterids</taxon>
        <taxon>lamiids</taxon>
        <taxon>Lamiales</taxon>
        <taxon>Oleaceae</taxon>
        <taxon>Forsythieae</taxon>
        <taxon>Forsythia</taxon>
    </lineage>
</organism>
<dbReference type="Proteomes" id="UP001604277">
    <property type="component" value="Unassembled WGS sequence"/>
</dbReference>
<feature type="compositionally biased region" description="Basic and acidic residues" evidence="1">
    <location>
        <begin position="13"/>
        <end position="22"/>
    </location>
</feature>
<keyword evidence="3" id="KW-1185">Reference proteome</keyword>
<dbReference type="EMBL" id="JBFOLJ010000008">
    <property type="protein sequence ID" value="KAL2515359.1"/>
    <property type="molecule type" value="Genomic_DNA"/>
</dbReference>
<evidence type="ECO:0000313" key="3">
    <source>
        <dbReference type="Proteomes" id="UP001604277"/>
    </source>
</evidence>
<feature type="compositionally biased region" description="Basic and acidic residues" evidence="1">
    <location>
        <begin position="70"/>
        <end position="80"/>
    </location>
</feature>
<evidence type="ECO:0000313" key="2">
    <source>
        <dbReference type="EMBL" id="KAL2515359.1"/>
    </source>
</evidence>
<feature type="region of interest" description="Disordered" evidence="1">
    <location>
        <begin position="1"/>
        <end position="87"/>
    </location>
</feature>
<gene>
    <name evidence="2" type="ORF">Fot_29330</name>
</gene>
<evidence type="ECO:0000256" key="1">
    <source>
        <dbReference type="SAM" id="MobiDB-lite"/>
    </source>
</evidence>
<proteinExistence type="predicted"/>
<sequence length="210" mass="23963">MDTPTRRMTRSAAKKESPDIVKKPAFHSKQKVIYLDTPTPTKGSIFEKNRNPHDEGGHQRMGSCSSKGMHKNENIDKPMSDKVAQSGSSSKIKIPQVYEVQFYTDDVMELVDEIIKSAKKSKKSDTIEIESEGTYLLIDETAIEIPVKRQRKHGILTQSPYLDGRQPVRESTSSFHFEACAFNIGLVQPFIEDVRSFEDWFHDGYRPHNM</sequence>